<evidence type="ECO:0000313" key="4">
    <source>
        <dbReference type="RefSeq" id="XP_033572586.1"/>
    </source>
</evidence>
<dbReference type="AlphaFoldDB" id="A0A6A6Y9X0"/>
<dbReference type="GeneID" id="54463221"/>
<proteinExistence type="predicted"/>
<evidence type="ECO:0000313" key="2">
    <source>
        <dbReference type="EMBL" id="KAF2805622.1"/>
    </source>
</evidence>
<dbReference type="Proteomes" id="UP000504636">
    <property type="component" value="Unplaced"/>
</dbReference>
<dbReference type="RefSeq" id="XP_033572586.1">
    <property type="nucleotide sequence ID" value="XM_033722328.1"/>
</dbReference>
<gene>
    <name evidence="2 4" type="ORF">BDZ99DRAFT_480308</name>
</gene>
<reference evidence="4" key="3">
    <citation type="submission" date="2025-04" db="UniProtKB">
        <authorList>
            <consortium name="RefSeq"/>
        </authorList>
    </citation>
    <scope>IDENTIFICATION</scope>
    <source>
        <strain evidence="4">CBS 304.34</strain>
    </source>
</reference>
<protein>
    <submittedName>
        <fullName evidence="2 4">Uncharacterized protein</fullName>
    </submittedName>
</protein>
<evidence type="ECO:0000256" key="1">
    <source>
        <dbReference type="SAM" id="MobiDB-lite"/>
    </source>
</evidence>
<keyword evidence="3" id="KW-1185">Reference proteome</keyword>
<feature type="region of interest" description="Disordered" evidence="1">
    <location>
        <begin position="220"/>
        <end position="249"/>
    </location>
</feature>
<evidence type="ECO:0000313" key="3">
    <source>
        <dbReference type="Proteomes" id="UP000504636"/>
    </source>
</evidence>
<sequence length="264" mass="28339">MGRAEEFARNGLQREASGRGRGEVGRAICEAWDARFSNYPPWRSGRSGACLSHHGSATLAHTVRTVPLPLPGSAWLTRPSSNGICCGAGLQHPSLPHRQDSPILLLSASPANQATARPSTPQQPLTRGLPRRNRQKAEGRAERDAWRAGAHRRARGWGGRAASGQPDGASLFTSGQLPDGRPHGDGCMPRPWCPVHGARRFRRASPVAPSLMGSTCHRFPALSQSADPDERQPAASRSPGAAKTSPSRCSAATIHRWLAQCHLY</sequence>
<feature type="compositionally biased region" description="Basic and acidic residues" evidence="1">
    <location>
        <begin position="135"/>
        <end position="146"/>
    </location>
</feature>
<accession>A0A6A6Y9X0</accession>
<feature type="region of interest" description="Disordered" evidence="1">
    <location>
        <begin position="112"/>
        <end position="187"/>
    </location>
</feature>
<organism evidence="2">
    <name type="scientific">Mytilinidion resinicola</name>
    <dbReference type="NCBI Taxonomy" id="574789"/>
    <lineage>
        <taxon>Eukaryota</taxon>
        <taxon>Fungi</taxon>
        <taxon>Dikarya</taxon>
        <taxon>Ascomycota</taxon>
        <taxon>Pezizomycotina</taxon>
        <taxon>Dothideomycetes</taxon>
        <taxon>Pleosporomycetidae</taxon>
        <taxon>Mytilinidiales</taxon>
        <taxon>Mytilinidiaceae</taxon>
        <taxon>Mytilinidion</taxon>
    </lineage>
</organism>
<feature type="compositionally biased region" description="Polar residues" evidence="1">
    <location>
        <begin position="112"/>
        <end position="125"/>
    </location>
</feature>
<name>A0A6A6Y9X0_9PEZI</name>
<dbReference type="EMBL" id="MU003709">
    <property type="protein sequence ID" value="KAF2805622.1"/>
    <property type="molecule type" value="Genomic_DNA"/>
</dbReference>
<reference evidence="4" key="2">
    <citation type="submission" date="2020-04" db="EMBL/GenBank/DDBJ databases">
        <authorList>
            <consortium name="NCBI Genome Project"/>
        </authorList>
    </citation>
    <scope>NUCLEOTIDE SEQUENCE</scope>
    <source>
        <strain evidence="4">CBS 304.34</strain>
    </source>
</reference>
<reference evidence="2 4" key="1">
    <citation type="journal article" date="2020" name="Stud. Mycol.">
        <title>101 Dothideomycetes genomes: a test case for predicting lifestyles and emergence of pathogens.</title>
        <authorList>
            <person name="Haridas S."/>
            <person name="Albert R."/>
            <person name="Binder M."/>
            <person name="Bloem J."/>
            <person name="Labutti K."/>
            <person name="Salamov A."/>
            <person name="Andreopoulos B."/>
            <person name="Baker S."/>
            <person name="Barry K."/>
            <person name="Bills G."/>
            <person name="Bluhm B."/>
            <person name="Cannon C."/>
            <person name="Castanera R."/>
            <person name="Culley D."/>
            <person name="Daum C."/>
            <person name="Ezra D."/>
            <person name="Gonzalez J."/>
            <person name="Henrissat B."/>
            <person name="Kuo A."/>
            <person name="Liang C."/>
            <person name="Lipzen A."/>
            <person name="Lutzoni F."/>
            <person name="Magnuson J."/>
            <person name="Mondo S."/>
            <person name="Nolan M."/>
            <person name="Ohm R."/>
            <person name="Pangilinan J."/>
            <person name="Park H.-J."/>
            <person name="Ramirez L."/>
            <person name="Alfaro M."/>
            <person name="Sun H."/>
            <person name="Tritt A."/>
            <person name="Yoshinaga Y."/>
            <person name="Zwiers L.-H."/>
            <person name="Turgeon B."/>
            <person name="Goodwin S."/>
            <person name="Spatafora J."/>
            <person name="Crous P."/>
            <person name="Grigoriev I."/>
        </authorList>
    </citation>
    <scope>NUCLEOTIDE SEQUENCE</scope>
    <source>
        <strain evidence="2 4">CBS 304.34</strain>
    </source>
</reference>